<dbReference type="InterPro" id="IPR008778">
    <property type="entry name" value="Pirin_C_dom"/>
</dbReference>
<evidence type="ECO:0000259" key="5">
    <source>
        <dbReference type="Pfam" id="PF02678"/>
    </source>
</evidence>
<sequence length="373" mass="39115">MASRFSSLTNLVLLSAAALLLVHASARNLQQTQDFPLHGAATSPTNAESPTVTAPLDDSKNFIFGGAAGGVGGFMGMPGAGVGGGPGLTLPLPSGTPLLGGLGGLGGAMGLPGDGPIGGGSFPGSRVTPPGGFRDQPKRGFESVTYMLQGGIIHQDFTGYKDTIHEGDVHWRRAGRGIILSERPAEGFTNGLTIGINLPSTYKMIKPANLKISSCNIPRAEKNGVEVKVIAGSSMGVQSTYHTKTPIMFLDFTLKPRSLTIQTVPETWSAFAYVIEGDEGVFSSLGSSTVHAHTVVVFGPGDQVCVRNTSRSRSLRFLLIAGEPIGEPVVQKGPFVMNSQAEIDTAFGDYCNAKNGFELAKSWSSDWKKNSYQ</sequence>
<dbReference type="CDD" id="cd02247">
    <property type="entry name" value="cupin_pirin_C"/>
    <property type="match status" value="1"/>
</dbReference>
<dbReference type="Proteomes" id="UP000467841">
    <property type="component" value="Unassembled WGS sequence"/>
</dbReference>
<protein>
    <recommendedName>
        <fullName evidence="9">Pirin C-terminal domain-containing protein</fullName>
    </recommendedName>
</protein>
<dbReference type="InterPro" id="IPR011051">
    <property type="entry name" value="RmlC_Cupin_sf"/>
</dbReference>
<evidence type="ECO:0000256" key="2">
    <source>
        <dbReference type="RuleBase" id="RU003457"/>
    </source>
</evidence>
<keyword evidence="4" id="KW-0732">Signal</keyword>
<feature type="domain" description="Pirin C-terminal" evidence="6">
    <location>
        <begin position="250"/>
        <end position="355"/>
    </location>
</feature>
<evidence type="ECO:0000259" key="6">
    <source>
        <dbReference type="Pfam" id="PF05726"/>
    </source>
</evidence>
<dbReference type="Pfam" id="PF02678">
    <property type="entry name" value="Pirin"/>
    <property type="match status" value="1"/>
</dbReference>
<dbReference type="AlphaFoldDB" id="A0A6D2JST6"/>
<feature type="region of interest" description="Disordered" evidence="3">
    <location>
        <begin position="36"/>
        <end position="55"/>
    </location>
</feature>
<dbReference type="Pfam" id="PF05726">
    <property type="entry name" value="Pirin_C"/>
    <property type="match status" value="1"/>
</dbReference>
<dbReference type="PANTHER" id="PTHR13903">
    <property type="entry name" value="PIRIN-RELATED"/>
    <property type="match status" value="1"/>
</dbReference>
<dbReference type="InterPro" id="IPR014710">
    <property type="entry name" value="RmlC-like_jellyroll"/>
</dbReference>
<dbReference type="SUPFAM" id="SSF51182">
    <property type="entry name" value="RmlC-like cupins"/>
    <property type="match status" value="1"/>
</dbReference>
<feature type="signal peptide" evidence="4">
    <location>
        <begin position="1"/>
        <end position="26"/>
    </location>
</feature>
<dbReference type="OrthoDB" id="198735at2759"/>
<evidence type="ECO:0000256" key="1">
    <source>
        <dbReference type="ARBA" id="ARBA00008416"/>
    </source>
</evidence>
<comment type="similarity">
    <text evidence="1 2">Belongs to the pirin family.</text>
</comment>
<dbReference type="PANTHER" id="PTHR13903:SF20">
    <property type="entry name" value="BNAC08G48910D PROTEIN"/>
    <property type="match status" value="1"/>
</dbReference>
<comment type="caution">
    <text evidence="7">The sequence shown here is derived from an EMBL/GenBank/DDBJ whole genome shotgun (WGS) entry which is preliminary data.</text>
</comment>
<evidence type="ECO:0000313" key="8">
    <source>
        <dbReference type="Proteomes" id="UP000467841"/>
    </source>
</evidence>
<feature type="domain" description="Pirin N-terminal" evidence="5">
    <location>
        <begin position="131"/>
        <end position="186"/>
    </location>
</feature>
<name>A0A6D2JST6_9BRAS</name>
<evidence type="ECO:0008006" key="9">
    <source>
        <dbReference type="Google" id="ProtNLM"/>
    </source>
</evidence>
<reference evidence="7" key="1">
    <citation type="submission" date="2020-01" db="EMBL/GenBank/DDBJ databases">
        <authorList>
            <person name="Mishra B."/>
        </authorList>
    </citation>
    <scope>NUCLEOTIDE SEQUENCE [LARGE SCALE GENOMIC DNA]</scope>
</reference>
<organism evidence="7 8">
    <name type="scientific">Microthlaspi erraticum</name>
    <dbReference type="NCBI Taxonomy" id="1685480"/>
    <lineage>
        <taxon>Eukaryota</taxon>
        <taxon>Viridiplantae</taxon>
        <taxon>Streptophyta</taxon>
        <taxon>Embryophyta</taxon>
        <taxon>Tracheophyta</taxon>
        <taxon>Spermatophyta</taxon>
        <taxon>Magnoliopsida</taxon>
        <taxon>eudicotyledons</taxon>
        <taxon>Gunneridae</taxon>
        <taxon>Pentapetalae</taxon>
        <taxon>rosids</taxon>
        <taxon>malvids</taxon>
        <taxon>Brassicales</taxon>
        <taxon>Brassicaceae</taxon>
        <taxon>Coluteocarpeae</taxon>
        <taxon>Microthlaspi</taxon>
    </lineage>
</organism>
<dbReference type="EMBL" id="CACVBM020001271">
    <property type="protein sequence ID" value="CAA7042466.1"/>
    <property type="molecule type" value="Genomic_DNA"/>
</dbReference>
<gene>
    <name evidence="7" type="ORF">MERR_LOCUS29701</name>
</gene>
<dbReference type="InterPro" id="IPR003829">
    <property type="entry name" value="Pirin_N_dom"/>
</dbReference>
<evidence type="ECO:0000256" key="3">
    <source>
        <dbReference type="SAM" id="MobiDB-lite"/>
    </source>
</evidence>
<evidence type="ECO:0000256" key="4">
    <source>
        <dbReference type="SAM" id="SignalP"/>
    </source>
</evidence>
<proteinExistence type="inferred from homology"/>
<feature type="compositionally biased region" description="Polar residues" evidence="3">
    <location>
        <begin position="42"/>
        <end position="52"/>
    </location>
</feature>
<dbReference type="Gene3D" id="2.60.120.10">
    <property type="entry name" value="Jelly Rolls"/>
    <property type="match status" value="2"/>
</dbReference>
<keyword evidence="8" id="KW-1185">Reference proteome</keyword>
<accession>A0A6D2JST6</accession>
<feature type="chain" id="PRO_5025482673" description="Pirin C-terminal domain-containing protein" evidence="4">
    <location>
        <begin position="27"/>
        <end position="373"/>
    </location>
</feature>
<dbReference type="InterPro" id="IPR012093">
    <property type="entry name" value="Pirin"/>
</dbReference>
<evidence type="ECO:0000313" key="7">
    <source>
        <dbReference type="EMBL" id="CAA7042466.1"/>
    </source>
</evidence>